<dbReference type="EMBL" id="KN833010">
    <property type="protein sequence ID" value="KIM79326.1"/>
    <property type="molecule type" value="Genomic_DNA"/>
</dbReference>
<dbReference type="InParanoid" id="A0A0C3FHQ6"/>
<proteinExistence type="predicted"/>
<organism evidence="1 2">
    <name type="scientific">Piloderma croceum (strain F 1598)</name>
    <dbReference type="NCBI Taxonomy" id="765440"/>
    <lineage>
        <taxon>Eukaryota</taxon>
        <taxon>Fungi</taxon>
        <taxon>Dikarya</taxon>
        <taxon>Basidiomycota</taxon>
        <taxon>Agaricomycotina</taxon>
        <taxon>Agaricomycetes</taxon>
        <taxon>Agaricomycetidae</taxon>
        <taxon>Atheliales</taxon>
        <taxon>Atheliaceae</taxon>
        <taxon>Piloderma</taxon>
    </lineage>
</organism>
<evidence type="ECO:0000313" key="2">
    <source>
        <dbReference type="Proteomes" id="UP000054166"/>
    </source>
</evidence>
<keyword evidence="2" id="KW-1185">Reference proteome</keyword>
<name>A0A0C3FHQ6_PILCF</name>
<dbReference type="HOGENOM" id="CLU_2850508_0_0_1"/>
<protein>
    <submittedName>
        <fullName evidence="1">Uncharacterized protein</fullName>
    </submittedName>
</protein>
<reference evidence="1 2" key="1">
    <citation type="submission" date="2014-04" db="EMBL/GenBank/DDBJ databases">
        <authorList>
            <consortium name="DOE Joint Genome Institute"/>
            <person name="Kuo A."/>
            <person name="Tarkka M."/>
            <person name="Buscot F."/>
            <person name="Kohler A."/>
            <person name="Nagy L.G."/>
            <person name="Floudas D."/>
            <person name="Copeland A."/>
            <person name="Barry K.W."/>
            <person name="Cichocki N."/>
            <person name="Veneault-Fourrey C."/>
            <person name="LaButti K."/>
            <person name="Lindquist E.A."/>
            <person name="Lipzen A."/>
            <person name="Lundell T."/>
            <person name="Morin E."/>
            <person name="Murat C."/>
            <person name="Sun H."/>
            <person name="Tunlid A."/>
            <person name="Henrissat B."/>
            <person name="Grigoriev I.V."/>
            <person name="Hibbett D.S."/>
            <person name="Martin F."/>
            <person name="Nordberg H.P."/>
            <person name="Cantor M.N."/>
            <person name="Hua S.X."/>
        </authorList>
    </citation>
    <scope>NUCLEOTIDE SEQUENCE [LARGE SCALE GENOMIC DNA]</scope>
    <source>
        <strain evidence="1 2">F 1598</strain>
    </source>
</reference>
<gene>
    <name evidence="1" type="ORF">PILCRDRAFT_823579</name>
</gene>
<dbReference type="AlphaFoldDB" id="A0A0C3FHQ6"/>
<reference evidence="2" key="2">
    <citation type="submission" date="2015-01" db="EMBL/GenBank/DDBJ databases">
        <title>Evolutionary Origins and Diversification of the Mycorrhizal Mutualists.</title>
        <authorList>
            <consortium name="DOE Joint Genome Institute"/>
            <consortium name="Mycorrhizal Genomics Consortium"/>
            <person name="Kohler A."/>
            <person name="Kuo A."/>
            <person name="Nagy L.G."/>
            <person name="Floudas D."/>
            <person name="Copeland A."/>
            <person name="Barry K.W."/>
            <person name="Cichocki N."/>
            <person name="Veneault-Fourrey C."/>
            <person name="LaButti K."/>
            <person name="Lindquist E.A."/>
            <person name="Lipzen A."/>
            <person name="Lundell T."/>
            <person name="Morin E."/>
            <person name="Murat C."/>
            <person name="Riley R."/>
            <person name="Ohm R."/>
            <person name="Sun H."/>
            <person name="Tunlid A."/>
            <person name="Henrissat B."/>
            <person name="Grigoriev I.V."/>
            <person name="Hibbett D.S."/>
            <person name="Martin F."/>
        </authorList>
    </citation>
    <scope>NUCLEOTIDE SEQUENCE [LARGE SCALE GENOMIC DNA]</scope>
    <source>
        <strain evidence="2">F 1598</strain>
    </source>
</reference>
<evidence type="ECO:0000313" key="1">
    <source>
        <dbReference type="EMBL" id="KIM79326.1"/>
    </source>
</evidence>
<sequence length="65" mass="7278">MVIFVASTAPVRIRLLALCGTDRVWQRFEKGPDVLKKSSYNFGPPWWSLIGFRVDLIPPGGSKVC</sequence>
<accession>A0A0C3FHQ6</accession>
<dbReference type="Proteomes" id="UP000054166">
    <property type="component" value="Unassembled WGS sequence"/>
</dbReference>